<dbReference type="GO" id="GO:0000324">
    <property type="term" value="C:fungal-type vacuole"/>
    <property type="evidence" value="ECO:0007669"/>
    <property type="project" value="TreeGrafter"/>
</dbReference>
<feature type="transmembrane region" description="Helical" evidence="5">
    <location>
        <begin position="215"/>
        <end position="233"/>
    </location>
</feature>
<dbReference type="Proteomes" id="UP000050424">
    <property type="component" value="Unassembled WGS sequence"/>
</dbReference>
<evidence type="ECO:0000256" key="4">
    <source>
        <dbReference type="ARBA" id="ARBA00023136"/>
    </source>
</evidence>
<name>A0A0N8H6Y7_9HYPO</name>
<gene>
    <name evidence="6" type="ORF">AK830_g6277</name>
</gene>
<feature type="transmembrane region" description="Helical" evidence="5">
    <location>
        <begin position="253"/>
        <end position="278"/>
    </location>
</feature>
<feature type="transmembrane region" description="Helical" evidence="5">
    <location>
        <begin position="174"/>
        <end position="194"/>
    </location>
</feature>
<dbReference type="Pfam" id="PF04479">
    <property type="entry name" value="RTA1"/>
    <property type="match status" value="1"/>
</dbReference>
<organism evidence="6 7">
    <name type="scientific">Neonectria ditissima</name>
    <dbReference type="NCBI Taxonomy" id="78410"/>
    <lineage>
        <taxon>Eukaryota</taxon>
        <taxon>Fungi</taxon>
        <taxon>Dikarya</taxon>
        <taxon>Ascomycota</taxon>
        <taxon>Pezizomycotina</taxon>
        <taxon>Sordariomycetes</taxon>
        <taxon>Hypocreomycetidae</taxon>
        <taxon>Hypocreales</taxon>
        <taxon>Nectriaceae</taxon>
        <taxon>Neonectria</taxon>
    </lineage>
</organism>
<feature type="transmembrane region" description="Helical" evidence="5">
    <location>
        <begin position="138"/>
        <end position="162"/>
    </location>
</feature>
<keyword evidence="3 5" id="KW-1133">Transmembrane helix</keyword>
<evidence type="ECO:0000313" key="6">
    <source>
        <dbReference type="EMBL" id="KPM40284.1"/>
    </source>
</evidence>
<dbReference type="GO" id="GO:0005886">
    <property type="term" value="C:plasma membrane"/>
    <property type="evidence" value="ECO:0007669"/>
    <property type="project" value="TreeGrafter"/>
</dbReference>
<comment type="subcellular location">
    <subcellularLocation>
        <location evidence="1">Membrane</location>
        <topology evidence="1">Multi-pass membrane protein</topology>
    </subcellularLocation>
</comment>
<evidence type="ECO:0000256" key="3">
    <source>
        <dbReference type="ARBA" id="ARBA00022989"/>
    </source>
</evidence>
<dbReference type="PANTHER" id="PTHR31465:SF9">
    <property type="entry name" value="SPHINGOID LONG-CHAIN BASE TRANSPORTER RSB1"/>
    <property type="match status" value="1"/>
</dbReference>
<evidence type="ECO:0000256" key="1">
    <source>
        <dbReference type="ARBA" id="ARBA00004141"/>
    </source>
</evidence>
<evidence type="ECO:0008006" key="8">
    <source>
        <dbReference type="Google" id="ProtNLM"/>
    </source>
</evidence>
<keyword evidence="7" id="KW-1185">Reference proteome</keyword>
<dbReference type="InterPro" id="IPR007568">
    <property type="entry name" value="RTA1"/>
</dbReference>
<feature type="transmembrane region" description="Helical" evidence="5">
    <location>
        <begin position="65"/>
        <end position="87"/>
    </location>
</feature>
<dbReference type="AlphaFoldDB" id="A0A0N8H6Y7"/>
<evidence type="ECO:0000256" key="2">
    <source>
        <dbReference type="ARBA" id="ARBA00022692"/>
    </source>
</evidence>
<proteinExistence type="predicted"/>
<evidence type="ECO:0000313" key="7">
    <source>
        <dbReference type="Proteomes" id="UP000050424"/>
    </source>
</evidence>
<comment type="caution">
    <text evidence="6">The sequence shown here is derived from an EMBL/GenBank/DDBJ whole genome shotgun (WGS) entry which is preliminary data.</text>
</comment>
<sequence>MSSDRQPPDNLVIFGPDGNCTLDLCDIQWSVYKYQPSLAANITFIVLYAIAMGVHIFLGFRWKSWWFMTFMILGCLVEIIGYIGRIIMHYNPFSFPGFMIQIVFVTSGPVFYTAAIYVTLAKTIEYLAPELSRIKPKLVWWIFIPADLICLTLQAAGGALSTVSEGSSQTGVDIAMAGLALQVAVLVLFSALIGDYLFRYFRSKPAGSLALRMRLFLGFLSAAVIMILGRCAYRCYELSEGYQDSTVITDQGLFIGLEGVLIVIAVFFLCIGHPGFVFNDKTIVNSRHMSDSEVPFESK</sequence>
<accession>A0A0N8H6Y7</accession>
<dbReference type="EMBL" id="LKCW01000087">
    <property type="protein sequence ID" value="KPM40284.1"/>
    <property type="molecule type" value="Genomic_DNA"/>
</dbReference>
<keyword evidence="4 5" id="KW-0472">Membrane</keyword>
<evidence type="ECO:0000256" key="5">
    <source>
        <dbReference type="SAM" id="Phobius"/>
    </source>
</evidence>
<feature type="transmembrane region" description="Helical" evidence="5">
    <location>
        <begin position="38"/>
        <end position="58"/>
    </location>
</feature>
<dbReference type="OrthoDB" id="4521223at2759"/>
<protein>
    <recommendedName>
        <fullName evidence="8">Sphingoid long-chain base transporter RSB1</fullName>
    </recommendedName>
</protein>
<reference evidence="6 7" key="1">
    <citation type="submission" date="2015-09" db="EMBL/GenBank/DDBJ databases">
        <title>Draft genome of a European isolate of the apple canker pathogen Neonectria ditissima.</title>
        <authorList>
            <person name="Gomez-Cortecero A."/>
            <person name="Harrison R.J."/>
            <person name="Armitage A.D."/>
        </authorList>
    </citation>
    <scope>NUCLEOTIDE SEQUENCE [LARGE SCALE GENOMIC DNA]</scope>
    <source>
        <strain evidence="6 7">R09/05</strain>
    </source>
</reference>
<keyword evidence="2 5" id="KW-0812">Transmembrane</keyword>
<dbReference type="PANTHER" id="PTHR31465">
    <property type="entry name" value="PROTEIN RTA1-RELATED"/>
    <property type="match status" value="1"/>
</dbReference>
<feature type="transmembrane region" description="Helical" evidence="5">
    <location>
        <begin position="93"/>
        <end position="118"/>
    </location>
</feature>
<dbReference type="STRING" id="78410.A0A0N8H6Y7"/>